<protein>
    <submittedName>
        <fullName evidence="1">Uncharacterized protein</fullName>
    </submittedName>
</protein>
<dbReference type="AlphaFoldDB" id="A0A8E1UQZ6"/>
<name>A0A8E1UQZ6_9BACT</name>
<dbReference type="Proteomes" id="UP000036951">
    <property type="component" value="Unassembled WGS sequence"/>
</dbReference>
<gene>
    <name evidence="1" type="ORF">ACU52_05090</name>
</gene>
<evidence type="ECO:0000313" key="1">
    <source>
        <dbReference type="EMBL" id="KOO69036.1"/>
    </source>
</evidence>
<reference evidence="1 2" key="1">
    <citation type="submission" date="2015-06" db="EMBL/GenBank/DDBJ databases">
        <title>Prevotella sp. 109, sp. nov., a novel member of the family Prevotellaceae isolated from human faeces.</title>
        <authorList>
            <person name="Shkoporov A.N."/>
            <person name="Chaplin A.V."/>
            <person name="Kafarskaia L.I."/>
            <person name="Efimov B.A."/>
        </authorList>
    </citation>
    <scope>NUCLEOTIDE SEQUENCE [LARGE SCALE GENOMIC DNA]</scope>
    <source>
        <strain evidence="1 2">109</strain>
    </source>
</reference>
<dbReference type="RefSeq" id="WP_053397989.1">
    <property type="nucleotide sequence ID" value="NZ_LFQU01000006.1"/>
</dbReference>
<dbReference type="EMBL" id="LFQU01000006">
    <property type="protein sequence ID" value="KOO69036.1"/>
    <property type="molecule type" value="Genomic_DNA"/>
</dbReference>
<evidence type="ECO:0000313" key="2">
    <source>
        <dbReference type="Proteomes" id="UP000036951"/>
    </source>
</evidence>
<organism evidence="1 2">
    <name type="scientific">Xylanibacter rarus</name>
    <dbReference type="NCBI Taxonomy" id="1676614"/>
    <lineage>
        <taxon>Bacteria</taxon>
        <taxon>Pseudomonadati</taxon>
        <taxon>Bacteroidota</taxon>
        <taxon>Bacteroidia</taxon>
        <taxon>Bacteroidales</taxon>
        <taxon>Prevotellaceae</taxon>
        <taxon>Xylanibacter</taxon>
    </lineage>
</organism>
<keyword evidence="2" id="KW-1185">Reference proteome</keyword>
<proteinExistence type="predicted"/>
<comment type="caution">
    <text evidence="1">The sequence shown here is derived from an EMBL/GenBank/DDBJ whole genome shotgun (WGS) entry which is preliminary data.</text>
</comment>
<accession>A0A8E1UQZ6</accession>
<sequence>MMKRQGNILICMLLSLMMVAGGAGFVIVKCCCKGNKAQTECRSTCCRQCDRLHMEAKSCAETVVMKLWPTTTGQQKPASVPDAQATMLPPYSIASYCQAPASAYLICRYAPRLLHAPPRLYLAMIRVLII</sequence>